<gene>
    <name evidence="3" type="ORF">EEDITHA_LOCUS240</name>
</gene>
<feature type="compositionally biased region" description="Polar residues" evidence="2">
    <location>
        <begin position="204"/>
        <end position="230"/>
    </location>
</feature>
<feature type="compositionally biased region" description="Polar residues" evidence="2">
    <location>
        <begin position="249"/>
        <end position="258"/>
    </location>
</feature>
<dbReference type="AlphaFoldDB" id="A0AAU9T7I1"/>
<feature type="region of interest" description="Disordered" evidence="2">
    <location>
        <begin position="190"/>
        <end position="258"/>
    </location>
</feature>
<name>A0AAU9T7I1_EUPED</name>
<protein>
    <recommendedName>
        <fullName evidence="5">Endonuclease-reverse transcriptase</fullName>
    </recommendedName>
</protein>
<evidence type="ECO:0008006" key="5">
    <source>
        <dbReference type="Google" id="ProtNLM"/>
    </source>
</evidence>
<evidence type="ECO:0000256" key="1">
    <source>
        <dbReference type="SAM" id="Coils"/>
    </source>
</evidence>
<keyword evidence="1" id="KW-0175">Coiled coil</keyword>
<dbReference type="EMBL" id="CAKOGL010000001">
    <property type="protein sequence ID" value="CAH2083584.1"/>
    <property type="molecule type" value="Genomic_DNA"/>
</dbReference>
<dbReference type="Proteomes" id="UP001153954">
    <property type="component" value="Unassembled WGS sequence"/>
</dbReference>
<evidence type="ECO:0000313" key="3">
    <source>
        <dbReference type="EMBL" id="CAH2083584.1"/>
    </source>
</evidence>
<feature type="coiled-coil region" evidence="1">
    <location>
        <begin position="9"/>
        <end position="73"/>
    </location>
</feature>
<evidence type="ECO:0000313" key="4">
    <source>
        <dbReference type="Proteomes" id="UP001153954"/>
    </source>
</evidence>
<sequence>MDKNMELLLQKLDEKLIKQTDEITQAVTKNVTEIIDDKLNTIIEENKFLKNKVSELEMKIKFLEREKRKNNLVFFGVEEMGKSEFELVDYLKDTIEETGIQIYSSEISNVYRIGKKSENKNRPVVVSLTTQWKKHLILKNKSNLPANIYVKEDYSKETLEKRKQLQSQVEEEKKKGNIAYLKHDKLIIVKAKDNNREKRKRETSGSPNETTQKKATSNSSKTPTQSQAKIQRNDINRPNMLNYVEKTRSAPQLSSPKN</sequence>
<evidence type="ECO:0000256" key="2">
    <source>
        <dbReference type="SAM" id="MobiDB-lite"/>
    </source>
</evidence>
<keyword evidence="4" id="KW-1185">Reference proteome</keyword>
<organism evidence="3 4">
    <name type="scientific">Euphydryas editha</name>
    <name type="common">Edith's checkerspot</name>
    <dbReference type="NCBI Taxonomy" id="104508"/>
    <lineage>
        <taxon>Eukaryota</taxon>
        <taxon>Metazoa</taxon>
        <taxon>Ecdysozoa</taxon>
        <taxon>Arthropoda</taxon>
        <taxon>Hexapoda</taxon>
        <taxon>Insecta</taxon>
        <taxon>Pterygota</taxon>
        <taxon>Neoptera</taxon>
        <taxon>Endopterygota</taxon>
        <taxon>Lepidoptera</taxon>
        <taxon>Glossata</taxon>
        <taxon>Ditrysia</taxon>
        <taxon>Papilionoidea</taxon>
        <taxon>Nymphalidae</taxon>
        <taxon>Nymphalinae</taxon>
        <taxon>Euphydryas</taxon>
    </lineage>
</organism>
<comment type="caution">
    <text evidence="3">The sequence shown here is derived from an EMBL/GenBank/DDBJ whole genome shotgun (WGS) entry which is preliminary data.</text>
</comment>
<accession>A0AAU9T7I1</accession>
<feature type="compositionally biased region" description="Basic and acidic residues" evidence="2">
    <location>
        <begin position="190"/>
        <end position="203"/>
    </location>
</feature>
<proteinExistence type="predicted"/>
<reference evidence="3" key="1">
    <citation type="submission" date="2022-03" db="EMBL/GenBank/DDBJ databases">
        <authorList>
            <person name="Tunstrom K."/>
        </authorList>
    </citation>
    <scope>NUCLEOTIDE SEQUENCE</scope>
</reference>